<dbReference type="PANTHER" id="PTHR43712:SF2">
    <property type="entry name" value="O-METHYLTRANSFERASE CICE"/>
    <property type="match status" value="1"/>
</dbReference>
<dbReference type="GO" id="GO:0032259">
    <property type="term" value="P:methylation"/>
    <property type="evidence" value="ECO:0007669"/>
    <property type="project" value="UniProtKB-KW"/>
</dbReference>
<evidence type="ECO:0000313" key="7">
    <source>
        <dbReference type="Proteomes" id="UP000054007"/>
    </source>
</evidence>
<dbReference type="STRING" id="1314674.A0A0D7B6G8"/>
<dbReference type="Pfam" id="PF00891">
    <property type="entry name" value="Methyltransf_2"/>
    <property type="match status" value="1"/>
</dbReference>
<dbReference type="AlphaFoldDB" id="A0A0D7B6G8"/>
<dbReference type="InterPro" id="IPR036390">
    <property type="entry name" value="WH_DNA-bd_sf"/>
</dbReference>
<feature type="domain" description="O-methyltransferase dimerisation" evidence="5">
    <location>
        <begin position="83"/>
        <end position="156"/>
    </location>
</feature>
<dbReference type="InterPro" id="IPR016461">
    <property type="entry name" value="COMT-like"/>
</dbReference>
<dbReference type="Proteomes" id="UP000054007">
    <property type="component" value="Unassembled WGS sequence"/>
</dbReference>
<keyword evidence="2 6" id="KW-0808">Transferase</keyword>
<dbReference type="Pfam" id="PF08100">
    <property type="entry name" value="Dimerisation"/>
    <property type="match status" value="1"/>
</dbReference>
<gene>
    <name evidence="6" type="ORF">CYLTODRAFT_423667</name>
</gene>
<dbReference type="InterPro" id="IPR036388">
    <property type="entry name" value="WH-like_DNA-bd_sf"/>
</dbReference>
<dbReference type="PROSITE" id="PS51683">
    <property type="entry name" value="SAM_OMT_II"/>
    <property type="match status" value="1"/>
</dbReference>
<name>A0A0D7B6G8_9AGAR</name>
<dbReference type="GO" id="GO:0046983">
    <property type="term" value="F:protein dimerization activity"/>
    <property type="evidence" value="ECO:0007669"/>
    <property type="project" value="InterPro"/>
</dbReference>
<dbReference type="InterPro" id="IPR029063">
    <property type="entry name" value="SAM-dependent_MTases_sf"/>
</dbReference>
<evidence type="ECO:0000256" key="2">
    <source>
        <dbReference type="ARBA" id="ARBA00022679"/>
    </source>
</evidence>
<accession>A0A0D7B6G8</accession>
<reference evidence="6 7" key="1">
    <citation type="journal article" date="2015" name="Fungal Genet. Biol.">
        <title>Evolution of novel wood decay mechanisms in Agaricales revealed by the genome sequences of Fistulina hepatica and Cylindrobasidium torrendii.</title>
        <authorList>
            <person name="Floudas D."/>
            <person name="Held B.W."/>
            <person name="Riley R."/>
            <person name="Nagy L.G."/>
            <person name="Koehler G."/>
            <person name="Ransdell A.S."/>
            <person name="Younus H."/>
            <person name="Chow J."/>
            <person name="Chiniquy J."/>
            <person name="Lipzen A."/>
            <person name="Tritt A."/>
            <person name="Sun H."/>
            <person name="Haridas S."/>
            <person name="LaButti K."/>
            <person name="Ohm R.A."/>
            <person name="Kues U."/>
            <person name="Blanchette R.A."/>
            <person name="Grigoriev I.V."/>
            <person name="Minto R.E."/>
            <person name="Hibbett D.S."/>
        </authorList>
    </citation>
    <scope>NUCLEOTIDE SEQUENCE [LARGE SCALE GENOMIC DNA]</scope>
    <source>
        <strain evidence="6 7">FP15055 ss-10</strain>
    </source>
</reference>
<dbReference type="GO" id="GO:0008171">
    <property type="term" value="F:O-methyltransferase activity"/>
    <property type="evidence" value="ECO:0007669"/>
    <property type="project" value="InterPro"/>
</dbReference>
<evidence type="ECO:0000256" key="3">
    <source>
        <dbReference type="ARBA" id="ARBA00022691"/>
    </source>
</evidence>
<organism evidence="6 7">
    <name type="scientific">Cylindrobasidium torrendii FP15055 ss-10</name>
    <dbReference type="NCBI Taxonomy" id="1314674"/>
    <lineage>
        <taxon>Eukaryota</taxon>
        <taxon>Fungi</taxon>
        <taxon>Dikarya</taxon>
        <taxon>Basidiomycota</taxon>
        <taxon>Agaricomycotina</taxon>
        <taxon>Agaricomycetes</taxon>
        <taxon>Agaricomycetidae</taxon>
        <taxon>Agaricales</taxon>
        <taxon>Marasmiineae</taxon>
        <taxon>Physalacriaceae</taxon>
        <taxon>Cylindrobasidium</taxon>
    </lineage>
</organism>
<keyword evidence="7" id="KW-1185">Reference proteome</keyword>
<protein>
    <submittedName>
        <fullName evidence="6">O-methyltransferase</fullName>
    </submittedName>
</protein>
<keyword evidence="1 6" id="KW-0489">Methyltransferase</keyword>
<feature type="domain" description="O-methyltransferase C-terminal" evidence="4">
    <location>
        <begin position="227"/>
        <end position="375"/>
    </location>
</feature>
<evidence type="ECO:0000256" key="1">
    <source>
        <dbReference type="ARBA" id="ARBA00022603"/>
    </source>
</evidence>
<dbReference type="InterPro" id="IPR012967">
    <property type="entry name" value="COMT_dimerisation"/>
</dbReference>
<keyword evidence="3" id="KW-0949">S-adenosyl-L-methionine</keyword>
<dbReference type="EMBL" id="KN880563">
    <property type="protein sequence ID" value="KIY66168.1"/>
    <property type="molecule type" value="Genomic_DNA"/>
</dbReference>
<dbReference type="SUPFAM" id="SSF46785">
    <property type="entry name" value="Winged helix' DNA-binding domain"/>
    <property type="match status" value="1"/>
</dbReference>
<dbReference type="SUPFAM" id="SSF53335">
    <property type="entry name" value="S-adenosyl-L-methionine-dependent methyltransferases"/>
    <property type="match status" value="1"/>
</dbReference>
<evidence type="ECO:0000313" key="6">
    <source>
        <dbReference type="EMBL" id="KIY66168.1"/>
    </source>
</evidence>
<dbReference type="OrthoDB" id="2410195at2759"/>
<proteinExistence type="predicted"/>
<dbReference type="InterPro" id="IPR001077">
    <property type="entry name" value="COMT_C"/>
</dbReference>
<dbReference type="PANTHER" id="PTHR43712">
    <property type="entry name" value="PUTATIVE (AFU_ORTHOLOGUE AFUA_4G14580)-RELATED"/>
    <property type="match status" value="1"/>
</dbReference>
<evidence type="ECO:0000259" key="5">
    <source>
        <dbReference type="Pfam" id="PF08100"/>
    </source>
</evidence>
<evidence type="ECO:0000259" key="4">
    <source>
        <dbReference type="Pfam" id="PF00891"/>
    </source>
</evidence>
<dbReference type="Gene3D" id="1.10.10.10">
    <property type="entry name" value="Winged helix-like DNA-binding domain superfamily/Winged helix DNA-binding domain"/>
    <property type="match status" value="1"/>
</dbReference>
<sequence>MSSPHLLQLLDIISSSVHDIVKISEQANVAYPTLDQPYVATTPSELLAERPDVTQKAELAISACFQLMSNLTLPGAQMHLNAYGFHVASAMRVAMENNIPEIVHNRPEGVHVDAIAEVCGLDVNKIVRILRVLATHHIFTEVTPGVFKNNRLSSVMDTNKPIEDIKADPINKHAGTSGFPAFLEHTSDEMLKASAYVTEALEQHKDSALPVVFQANNLFEWYEQPGNEKRLARFGSAMQGFTNIDRPDAMLTGFDWSSLPEGSLVVDVGGGTGHVTMKIFENNPKLKYVVQDRASVLDHTKSYWKNTPHKGALDDGTVRIEAYNFFDPQPIKDASIFIMKHILHDHTDAQCIDILKNIRKGADSGTKLLVVEAVSAPVCVDDTVKDVKGYNPPSPPQPLLQNLGRAKAATYLLDMQMLAGLGGEERTIGGFRDILQKTGWKLVEVFPLAGTVKAQLLAVPV</sequence>
<dbReference type="Gene3D" id="3.40.50.150">
    <property type="entry name" value="Vaccinia Virus protein VP39"/>
    <property type="match status" value="1"/>
</dbReference>